<evidence type="ECO:0000313" key="1">
    <source>
        <dbReference type="EMBL" id="MBX38039.1"/>
    </source>
</evidence>
<reference evidence="1" key="1">
    <citation type="submission" date="2018-02" db="EMBL/GenBank/DDBJ databases">
        <title>Rhizophora mucronata_Transcriptome.</title>
        <authorList>
            <person name="Meera S.P."/>
            <person name="Sreeshan A."/>
            <person name="Augustine A."/>
        </authorList>
    </citation>
    <scope>NUCLEOTIDE SEQUENCE</scope>
    <source>
        <tissue evidence="1">Leaf</tissue>
    </source>
</reference>
<dbReference type="AlphaFoldDB" id="A0A2P2N6A6"/>
<protein>
    <submittedName>
        <fullName evidence="1">Uncharacterized protein</fullName>
    </submittedName>
</protein>
<accession>A0A2P2N6A6</accession>
<organism evidence="1">
    <name type="scientific">Rhizophora mucronata</name>
    <name type="common">Asiatic mangrove</name>
    <dbReference type="NCBI Taxonomy" id="61149"/>
    <lineage>
        <taxon>Eukaryota</taxon>
        <taxon>Viridiplantae</taxon>
        <taxon>Streptophyta</taxon>
        <taxon>Embryophyta</taxon>
        <taxon>Tracheophyta</taxon>
        <taxon>Spermatophyta</taxon>
        <taxon>Magnoliopsida</taxon>
        <taxon>eudicotyledons</taxon>
        <taxon>Gunneridae</taxon>
        <taxon>Pentapetalae</taxon>
        <taxon>rosids</taxon>
        <taxon>fabids</taxon>
        <taxon>Malpighiales</taxon>
        <taxon>Rhizophoraceae</taxon>
        <taxon>Rhizophora</taxon>
    </lineage>
</organism>
<proteinExistence type="predicted"/>
<sequence length="67" mass="8028">MLIQVRPLKKKKRDATQIRHPITINNAQLINRMKFKAKDYRICYSRVYKRPNTVIGNIPCFFCSHSY</sequence>
<name>A0A2P2N6A6_RHIMU</name>
<dbReference type="EMBL" id="GGEC01057555">
    <property type="protein sequence ID" value="MBX38039.1"/>
    <property type="molecule type" value="Transcribed_RNA"/>
</dbReference>